<evidence type="ECO:0000256" key="3">
    <source>
        <dbReference type="ARBA" id="ARBA00022737"/>
    </source>
</evidence>
<comment type="caution">
    <text evidence="6">The sequence shown here is derived from an EMBL/GenBank/DDBJ whole genome shotgun (WGS) entry which is preliminary data.</text>
</comment>
<organism evidence="6 7">
    <name type="scientific">Polyplax serrata</name>
    <name type="common">Common mouse louse</name>
    <dbReference type="NCBI Taxonomy" id="468196"/>
    <lineage>
        <taxon>Eukaryota</taxon>
        <taxon>Metazoa</taxon>
        <taxon>Ecdysozoa</taxon>
        <taxon>Arthropoda</taxon>
        <taxon>Hexapoda</taxon>
        <taxon>Insecta</taxon>
        <taxon>Pterygota</taxon>
        <taxon>Neoptera</taxon>
        <taxon>Paraneoptera</taxon>
        <taxon>Psocodea</taxon>
        <taxon>Troctomorpha</taxon>
        <taxon>Phthiraptera</taxon>
        <taxon>Anoplura</taxon>
        <taxon>Polyplacidae</taxon>
        <taxon>Polyplax</taxon>
    </lineage>
</organism>
<evidence type="ECO:0000313" key="6">
    <source>
        <dbReference type="EMBL" id="KAK6622847.1"/>
    </source>
</evidence>
<gene>
    <name evidence="6" type="ORF">RUM43_008690</name>
</gene>
<comment type="subcellular location">
    <subcellularLocation>
        <location evidence="1">Cytoplasm</location>
        <location evidence="1">Cytoskeleton</location>
    </subcellularLocation>
</comment>
<keyword evidence="3" id="KW-0677">Repeat</keyword>
<evidence type="ECO:0000313" key="7">
    <source>
        <dbReference type="Proteomes" id="UP001372834"/>
    </source>
</evidence>
<dbReference type="Pfam" id="PF25325">
    <property type="entry name" value="EF-hand_EFHB_C"/>
    <property type="match status" value="1"/>
</dbReference>
<evidence type="ECO:0000259" key="5">
    <source>
        <dbReference type="Pfam" id="PF25325"/>
    </source>
</evidence>
<dbReference type="PANTHER" id="PTHR12086:SF12">
    <property type="entry name" value="EF-HAND DOMAIN-CONTAINING FAMILY MEMBER B"/>
    <property type="match status" value="1"/>
</dbReference>
<evidence type="ECO:0000256" key="2">
    <source>
        <dbReference type="ARBA" id="ARBA00022490"/>
    </source>
</evidence>
<dbReference type="EMBL" id="JAWJWE010000038">
    <property type="protein sequence ID" value="KAK6622847.1"/>
    <property type="molecule type" value="Genomic_DNA"/>
</dbReference>
<protein>
    <recommendedName>
        <fullName evidence="5">EFHB C-terminal EF-hand domain-containing protein</fullName>
    </recommendedName>
</protein>
<feature type="domain" description="EFHB C-terminal EF-hand" evidence="5">
    <location>
        <begin position="443"/>
        <end position="512"/>
    </location>
</feature>
<evidence type="ECO:0000256" key="1">
    <source>
        <dbReference type="ARBA" id="ARBA00004245"/>
    </source>
</evidence>
<accession>A0AAN8S858</accession>
<dbReference type="GO" id="GO:0005856">
    <property type="term" value="C:cytoskeleton"/>
    <property type="evidence" value="ECO:0007669"/>
    <property type="project" value="UniProtKB-SubCell"/>
</dbReference>
<keyword evidence="2" id="KW-0963">Cytoplasm</keyword>
<dbReference type="InterPro" id="IPR040193">
    <property type="entry name" value="EFHC1/EFHC2/EFHB"/>
</dbReference>
<dbReference type="PANTHER" id="PTHR12086">
    <property type="entry name" value="EF-HAND DOMAIN C-TERMINAL CONTAINING PROTEIN"/>
    <property type="match status" value="1"/>
</dbReference>
<evidence type="ECO:0000256" key="4">
    <source>
        <dbReference type="ARBA" id="ARBA00023212"/>
    </source>
</evidence>
<dbReference type="AlphaFoldDB" id="A0AAN8S858"/>
<dbReference type="InterPro" id="IPR057428">
    <property type="entry name" value="EFHB_EF-hand_C"/>
</dbReference>
<proteinExistence type="predicted"/>
<keyword evidence="4" id="KW-0206">Cytoskeleton</keyword>
<reference evidence="6 7" key="1">
    <citation type="submission" date="2023-10" db="EMBL/GenBank/DDBJ databases">
        <title>Genomes of two closely related lineages of the louse Polyplax serrata with different host specificities.</title>
        <authorList>
            <person name="Martinu J."/>
            <person name="Tarabai H."/>
            <person name="Stefka J."/>
            <person name="Hypsa V."/>
        </authorList>
    </citation>
    <scope>NUCLEOTIDE SEQUENCE [LARGE SCALE GENOMIC DNA]</scope>
    <source>
        <strain evidence="6">HR10_N</strain>
    </source>
</reference>
<sequence>MSVDLCPFSQAGKSFGDPRASVKSLLQEVKLEDKIDALKRDLGVVDSKDLCSAVFKGPDLDVSGAFTEIRHCLRKPVPTQFQCMDEEIKNTIYDSYWNKPLGKSRDATPGLPFGMKPEEVTFGISTKSSEPGSLAINPKKPAELVEKEEKDFHDLYAFSHQNYYSGEQIKRNYAPPFNEHKFYGKSSGKDDSGNNVRRCLTWFNNDPLSNVSRRLAAVRNRTLPPLGKALDKTGVTDKLPSDYTFGRPTPAGFYGVEDLLCECPPSLMRRDMLTFLACANKLRHNVSHKISTGELELEELFDEMSSLTNDGKDSTEDCIVHFDCVERIMRRHGVFLDRSKMEPLLLMLGLLNQNFEIRVRDFINFIDKNSVFPELKRENYILPSEFQMYKDPNLEEQDVKDDYKILSMPRAGESTFRLDAPRPFYKDSLVNMDHLGQETTARALISPSIYTQYGLSHRDFLKPRNKEFLGKLFAKIGVTLNEEELEEIYQEGHALDQTGGVSVETFRNLLDQRVYKAYKKL</sequence>
<name>A0AAN8S858_POLSC</name>
<dbReference type="Proteomes" id="UP001372834">
    <property type="component" value="Unassembled WGS sequence"/>
</dbReference>